<dbReference type="PROSITE" id="PS50977">
    <property type="entry name" value="HTH_TETR_2"/>
    <property type="match status" value="1"/>
</dbReference>
<dbReference type="Gene3D" id="1.10.357.10">
    <property type="entry name" value="Tetracycline Repressor, domain 2"/>
    <property type="match status" value="1"/>
</dbReference>
<gene>
    <name evidence="4" type="ORF">SAMN05660297_02438</name>
</gene>
<evidence type="ECO:0000256" key="1">
    <source>
        <dbReference type="ARBA" id="ARBA00023125"/>
    </source>
</evidence>
<dbReference type="Proteomes" id="UP000199568">
    <property type="component" value="Unassembled WGS sequence"/>
</dbReference>
<evidence type="ECO:0000313" key="4">
    <source>
        <dbReference type="EMBL" id="SET45306.1"/>
    </source>
</evidence>
<dbReference type="AlphaFoldDB" id="A0A1I0EK31"/>
<evidence type="ECO:0000313" key="5">
    <source>
        <dbReference type="Proteomes" id="UP000199568"/>
    </source>
</evidence>
<feature type="domain" description="HTH tetR-type" evidence="3">
    <location>
        <begin position="7"/>
        <end position="68"/>
    </location>
</feature>
<dbReference type="GO" id="GO:0003677">
    <property type="term" value="F:DNA binding"/>
    <property type="evidence" value="ECO:0007669"/>
    <property type="project" value="UniProtKB-UniRule"/>
</dbReference>
<dbReference type="InterPro" id="IPR001647">
    <property type="entry name" value="HTH_TetR"/>
</dbReference>
<dbReference type="SUPFAM" id="SSF46689">
    <property type="entry name" value="Homeodomain-like"/>
    <property type="match status" value="1"/>
</dbReference>
<dbReference type="STRING" id="426128.SAMN05660297_02438"/>
<accession>A0A1I0EK31</accession>
<protein>
    <submittedName>
        <fullName evidence="4">Transcriptional regulator, TetR family</fullName>
    </submittedName>
</protein>
<dbReference type="InterPro" id="IPR009057">
    <property type="entry name" value="Homeodomain-like_sf"/>
</dbReference>
<dbReference type="RefSeq" id="WP_090444356.1">
    <property type="nucleotide sequence ID" value="NZ_FOHU01000011.1"/>
</dbReference>
<dbReference type="OrthoDB" id="5366068at2"/>
<name>A0A1I0EK31_9FIRM</name>
<reference evidence="4 5" key="1">
    <citation type="submission" date="2016-10" db="EMBL/GenBank/DDBJ databases">
        <authorList>
            <person name="de Groot N.N."/>
        </authorList>
    </citation>
    <scope>NUCLEOTIDE SEQUENCE [LARGE SCALE GENOMIC DNA]</scope>
    <source>
        <strain evidence="4 5">DSM 18979</strain>
    </source>
</reference>
<sequence>MEIERKQINRNLVIETVLGLIEENGGIKNVNLRGIAKEIGCAHTNLYNYFDSFNEIIWEALGQVVLKMMAYVESNVDSELKDDEKIFMIFSTIIDFSMDHPGWFRLIWLEEIDGKPSNEVIQTLFKPGEGLKEELIKASGNELTEERAVEIGDILHTYIHGELCKWINNRSFTNSIEEAKAKLLSNLKQLYRLLMDRG</sequence>
<dbReference type="EMBL" id="FOHU01000011">
    <property type="protein sequence ID" value="SET45306.1"/>
    <property type="molecule type" value="Genomic_DNA"/>
</dbReference>
<organism evidence="4 5">
    <name type="scientific">Natronincola peptidivorans</name>
    <dbReference type="NCBI Taxonomy" id="426128"/>
    <lineage>
        <taxon>Bacteria</taxon>
        <taxon>Bacillati</taxon>
        <taxon>Bacillota</taxon>
        <taxon>Clostridia</taxon>
        <taxon>Peptostreptococcales</taxon>
        <taxon>Natronincolaceae</taxon>
        <taxon>Natronincola</taxon>
    </lineage>
</organism>
<feature type="DNA-binding region" description="H-T-H motif" evidence="2">
    <location>
        <begin position="31"/>
        <end position="50"/>
    </location>
</feature>
<keyword evidence="5" id="KW-1185">Reference proteome</keyword>
<evidence type="ECO:0000256" key="2">
    <source>
        <dbReference type="PROSITE-ProRule" id="PRU00335"/>
    </source>
</evidence>
<proteinExistence type="predicted"/>
<evidence type="ECO:0000259" key="3">
    <source>
        <dbReference type="PROSITE" id="PS50977"/>
    </source>
</evidence>
<keyword evidence="1 2" id="KW-0238">DNA-binding</keyword>